<keyword evidence="6" id="KW-0539">Nucleus</keyword>
<keyword evidence="3" id="KW-0805">Transcription regulation</keyword>
<feature type="region of interest" description="Disordered" evidence="7">
    <location>
        <begin position="1"/>
        <end position="61"/>
    </location>
</feature>
<feature type="compositionally biased region" description="Basic and acidic residues" evidence="7">
    <location>
        <begin position="1"/>
        <end position="30"/>
    </location>
</feature>
<evidence type="ECO:0000256" key="6">
    <source>
        <dbReference type="ARBA" id="ARBA00023242"/>
    </source>
</evidence>
<proteinExistence type="evidence at transcript level"/>
<dbReference type="GO" id="GO:0006351">
    <property type="term" value="P:DNA-templated transcription"/>
    <property type="evidence" value="ECO:0007669"/>
    <property type="project" value="InterPro"/>
</dbReference>
<keyword evidence="5" id="KW-0804">Transcription</keyword>
<dbReference type="AlphaFoldDB" id="A0A343BXU3"/>
<dbReference type="CDD" id="cd14693">
    <property type="entry name" value="bZIP_CEBP"/>
    <property type="match status" value="1"/>
</dbReference>
<dbReference type="GO" id="GO:0000981">
    <property type="term" value="F:DNA-binding transcription factor activity, RNA polymerase II-specific"/>
    <property type="evidence" value="ECO:0007669"/>
    <property type="project" value="TreeGrafter"/>
</dbReference>
<sequence length="128" mass="14837">MPPRKMDDGSDSDSKSKRAKFEKGSEDYIRRRERNNIAVRKSRERTRQKAKETKEQMSYLQSENQRLEQRVQILSKELSVLKDLFLAHAAAVSQNEAADNGSDMKPQIKIAKNSDHEYSVITMPERPQ</sequence>
<evidence type="ECO:0000256" key="7">
    <source>
        <dbReference type="SAM" id="MobiDB-lite"/>
    </source>
</evidence>
<comment type="similarity">
    <text evidence="2">Belongs to the bZIP family. C/EBP subfamily.</text>
</comment>
<dbReference type="PANTHER" id="PTHR23334">
    <property type="entry name" value="CCAAT/ENHANCER BINDING PROTEIN"/>
    <property type="match status" value="1"/>
</dbReference>
<dbReference type="Gene3D" id="1.20.5.170">
    <property type="match status" value="1"/>
</dbReference>
<evidence type="ECO:0000256" key="3">
    <source>
        <dbReference type="ARBA" id="ARBA00023015"/>
    </source>
</evidence>
<evidence type="ECO:0000313" key="9">
    <source>
        <dbReference type="EMBL" id="ARF06250.1"/>
    </source>
</evidence>
<evidence type="ECO:0000259" key="8">
    <source>
        <dbReference type="PROSITE" id="PS50217"/>
    </source>
</evidence>
<dbReference type="InterPro" id="IPR031106">
    <property type="entry name" value="C/EBP"/>
</dbReference>
<evidence type="ECO:0000256" key="2">
    <source>
        <dbReference type="ARBA" id="ARBA00006951"/>
    </source>
</evidence>
<organism evidence="9">
    <name type="scientific">Pinctada fucata</name>
    <name type="common">Akoya pearl oyster</name>
    <name type="synonym">Pinctada imbricata fucata</name>
    <dbReference type="NCBI Taxonomy" id="50426"/>
    <lineage>
        <taxon>Eukaryota</taxon>
        <taxon>Metazoa</taxon>
        <taxon>Spiralia</taxon>
        <taxon>Lophotrochozoa</taxon>
        <taxon>Mollusca</taxon>
        <taxon>Bivalvia</taxon>
        <taxon>Autobranchia</taxon>
        <taxon>Pteriomorphia</taxon>
        <taxon>Pterioida</taxon>
        <taxon>Pterioidea</taxon>
        <taxon>Pteriidae</taxon>
        <taxon>Pinctada</taxon>
    </lineage>
</organism>
<comment type="subcellular location">
    <subcellularLocation>
        <location evidence="1">Nucleus</location>
    </subcellularLocation>
</comment>
<protein>
    <submittedName>
        <fullName evidence="9">C/EBP-gamma</fullName>
    </submittedName>
</protein>
<dbReference type="GO" id="GO:0005634">
    <property type="term" value="C:nucleus"/>
    <property type="evidence" value="ECO:0007669"/>
    <property type="project" value="UniProtKB-SubCell"/>
</dbReference>
<dbReference type="Pfam" id="PF07716">
    <property type="entry name" value="bZIP_2"/>
    <property type="match status" value="1"/>
</dbReference>
<evidence type="ECO:0000256" key="5">
    <source>
        <dbReference type="ARBA" id="ARBA00023163"/>
    </source>
</evidence>
<feature type="domain" description="BZIP" evidence="8">
    <location>
        <begin position="25"/>
        <end position="88"/>
    </location>
</feature>
<dbReference type="InterPro" id="IPR046347">
    <property type="entry name" value="bZIP_sf"/>
</dbReference>
<feature type="compositionally biased region" description="Basic and acidic residues" evidence="7">
    <location>
        <begin position="45"/>
        <end position="55"/>
    </location>
</feature>
<reference evidence="9" key="1">
    <citation type="submission" date="2016-03" db="EMBL/GenBank/DDBJ databases">
        <authorList>
            <person name="Sun W.-S."/>
            <person name="Lee J.-W."/>
        </authorList>
    </citation>
    <scope>NUCLEOTIDE SEQUENCE</scope>
    <source>
        <tissue evidence="9">Mantle</tissue>
    </source>
</reference>
<accession>A0A343BXU3</accession>
<name>A0A343BXU3_PINFU</name>
<dbReference type="EMBL" id="KU900146">
    <property type="protein sequence ID" value="ARF06250.1"/>
    <property type="molecule type" value="mRNA"/>
</dbReference>
<evidence type="ECO:0000256" key="1">
    <source>
        <dbReference type="ARBA" id="ARBA00004123"/>
    </source>
</evidence>
<dbReference type="SUPFAM" id="SSF57959">
    <property type="entry name" value="Leucine zipper domain"/>
    <property type="match status" value="1"/>
</dbReference>
<evidence type="ECO:0000256" key="4">
    <source>
        <dbReference type="ARBA" id="ARBA00023125"/>
    </source>
</evidence>
<dbReference type="PANTHER" id="PTHR23334:SF69">
    <property type="entry name" value="CCAAT_ENHANCER-BINDING PROTEIN GAMMA"/>
    <property type="match status" value="1"/>
</dbReference>
<dbReference type="PROSITE" id="PS50217">
    <property type="entry name" value="BZIP"/>
    <property type="match status" value="1"/>
</dbReference>
<dbReference type="GO" id="GO:0000978">
    <property type="term" value="F:RNA polymerase II cis-regulatory region sequence-specific DNA binding"/>
    <property type="evidence" value="ECO:0007669"/>
    <property type="project" value="TreeGrafter"/>
</dbReference>
<dbReference type="InterPro" id="IPR004827">
    <property type="entry name" value="bZIP"/>
</dbReference>
<keyword evidence="4" id="KW-0238">DNA-binding</keyword>
<dbReference type="SMART" id="SM00338">
    <property type="entry name" value="BRLZ"/>
    <property type="match status" value="1"/>
</dbReference>